<feature type="transmembrane region" description="Helical" evidence="1">
    <location>
        <begin position="206"/>
        <end position="226"/>
    </location>
</feature>
<evidence type="ECO:0000313" key="2">
    <source>
        <dbReference type="EMBL" id="OGK38376.1"/>
    </source>
</evidence>
<feature type="transmembrane region" description="Helical" evidence="1">
    <location>
        <begin position="136"/>
        <end position="155"/>
    </location>
</feature>
<keyword evidence="1" id="KW-0812">Transmembrane</keyword>
<feature type="transmembrane region" description="Helical" evidence="1">
    <location>
        <begin position="357"/>
        <end position="376"/>
    </location>
</feature>
<gene>
    <name evidence="2" type="ORF">A3F32_00140</name>
</gene>
<dbReference type="EMBL" id="MGAD01000023">
    <property type="protein sequence ID" value="OGK38376.1"/>
    <property type="molecule type" value="Genomic_DNA"/>
</dbReference>
<protein>
    <recommendedName>
        <fullName evidence="4">Glycosyltransferase RgtA/B/C/D-like domain-containing protein</fullName>
    </recommendedName>
</protein>
<feature type="transmembrane region" description="Helical" evidence="1">
    <location>
        <begin position="161"/>
        <end position="194"/>
    </location>
</feature>
<organism evidence="2 3">
    <name type="scientific">Candidatus Roizmanbacteria bacterium RIFCSPHIGHO2_12_FULL_42_10</name>
    <dbReference type="NCBI Taxonomy" id="1802053"/>
    <lineage>
        <taxon>Bacteria</taxon>
        <taxon>Candidatus Roizmaniibacteriota</taxon>
    </lineage>
</organism>
<feature type="transmembrane region" description="Helical" evidence="1">
    <location>
        <begin position="87"/>
        <end position="106"/>
    </location>
</feature>
<evidence type="ECO:0000313" key="3">
    <source>
        <dbReference type="Proteomes" id="UP000178076"/>
    </source>
</evidence>
<keyword evidence="1" id="KW-0472">Membrane</keyword>
<feature type="transmembrane region" description="Helical" evidence="1">
    <location>
        <begin position="328"/>
        <end position="350"/>
    </location>
</feature>
<dbReference type="Proteomes" id="UP000178076">
    <property type="component" value="Unassembled WGS sequence"/>
</dbReference>
<sequence>MKKPWLVATIIIVILFLALRIPSIMRETVPYTYDQGRDFLVAKDIVVDKNITLLGPTTGAQGVFHGAWWYYFLAIPFALTNGASQSFYYFITFVALIEALAFWYFVRKEHGNALALLVLAVISVSPYFIRTSTFPINSILTMPFIIMLIIASKKYLQEKKLIYLFTIAISAGMIAEAEVAFGTFLFPSLFLTIILTRNTKLFFGSVKKVGAILLGIAIPMSLRILFELKHGFLQTKSFLAFRNIPGTEPQTWFGVFKVRLFQFKGFYQDLFPDELGILVWILLIFALYGLAISFRKFSSTQRRFVVFITTLLILLFLISLTYKQSFFWAYYLEGIHYVLLTLLVLGLYGLIKEVKGVAHVLLILIVVLVSAGVLRLNTDIRTKQENIGLRMHTVAIDYLYKNVQKDDFCLHMYTPPVLTHTYNYLLNLKQRINGMAYPKTEFVHNECWYFIESDLFVERRQQWLNNNIPEKAYKAQEYEVSKDLLIQKWSLSQ</sequence>
<evidence type="ECO:0000256" key="1">
    <source>
        <dbReference type="SAM" id="Phobius"/>
    </source>
</evidence>
<keyword evidence="1" id="KW-1133">Transmembrane helix</keyword>
<accession>A0A1F7I4S6</accession>
<evidence type="ECO:0008006" key="4">
    <source>
        <dbReference type="Google" id="ProtNLM"/>
    </source>
</evidence>
<reference evidence="2 3" key="1">
    <citation type="journal article" date="2016" name="Nat. Commun.">
        <title>Thousands of microbial genomes shed light on interconnected biogeochemical processes in an aquifer system.</title>
        <authorList>
            <person name="Anantharaman K."/>
            <person name="Brown C.T."/>
            <person name="Hug L.A."/>
            <person name="Sharon I."/>
            <person name="Castelle C.J."/>
            <person name="Probst A.J."/>
            <person name="Thomas B.C."/>
            <person name="Singh A."/>
            <person name="Wilkins M.J."/>
            <person name="Karaoz U."/>
            <person name="Brodie E.L."/>
            <person name="Williams K.H."/>
            <person name="Hubbard S.S."/>
            <person name="Banfield J.F."/>
        </authorList>
    </citation>
    <scope>NUCLEOTIDE SEQUENCE [LARGE SCALE GENOMIC DNA]</scope>
</reference>
<name>A0A1F7I4S6_9BACT</name>
<comment type="caution">
    <text evidence="2">The sequence shown here is derived from an EMBL/GenBank/DDBJ whole genome shotgun (WGS) entry which is preliminary data.</text>
</comment>
<feature type="transmembrane region" description="Helical" evidence="1">
    <location>
        <begin position="304"/>
        <end position="322"/>
    </location>
</feature>
<proteinExistence type="predicted"/>
<feature type="transmembrane region" description="Helical" evidence="1">
    <location>
        <begin position="112"/>
        <end position="129"/>
    </location>
</feature>
<feature type="transmembrane region" description="Helical" evidence="1">
    <location>
        <begin position="275"/>
        <end position="292"/>
    </location>
</feature>
<dbReference type="AlphaFoldDB" id="A0A1F7I4S6"/>